<keyword evidence="3" id="KW-1185">Reference proteome</keyword>
<dbReference type="Proteomes" id="UP001367508">
    <property type="component" value="Unassembled WGS sequence"/>
</dbReference>
<evidence type="ECO:0000313" key="2">
    <source>
        <dbReference type="EMBL" id="KAK7350816.1"/>
    </source>
</evidence>
<feature type="signal peptide" evidence="1">
    <location>
        <begin position="1"/>
        <end position="25"/>
    </location>
</feature>
<comment type="caution">
    <text evidence="2">The sequence shown here is derived from an EMBL/GenBank/DDBJ whole genome shotgun (WGS) entry which is preliminary data.</text>
</comment>
<dbReference type="EMBL" id="JAYMYQ010000002">
    <property type="protein sequence ID" value="KAK7350816.1"/>
    <property type="molecule type" value="Genomic_DNA"/>
</dbReference>
<gene>
    <name evidence="2" type="ORF">VNO77_09791</name>
</gene>
<proteinExistence type="predicted"/>
<reference evidence="2 3" key="1">
    <citation type="submission" date="2024-01" db="EMBL/GenBank/DDBJ databases">
        <title>The genomes of 5 underutilized Papilionoideae crops provide insights into root nodulation and disease resistanc.</title>
        <authorList>
            <person name="Jiang F."/>
        </authorList>
    </citation>
    <scope>NUCLEOTIDE SEQUENCE [LARGE SCALE GENOMIC DNA]</scope>
    <source>
        <strain evidence="2">LVBAO_FW01</strain>
        <tissue evidence="2">Leaves</tissue>
    </source>
</reference>
<name>A0AAN9MB43_CANGL</name>
<accession>A0AAN9MB43</accession>
<evidence type="ECO:0008006" key="4">
    <source>
        <dbReference type="Google" id="ProtNLM"/>
    </source>
</evidence>
<organism evidence="2 3">
    <name type="scientific">Canavalia gladiata</name>
    <name type="common">Sword bean</name>
    <name type="synonym">Dolichos gladiatus</name>
    <dbReference type="NCBI Taxonomy" id="3824"/>
    <lineage>
        <taxon>Eukaryota</taxon>
        <taxon>Viridiplantae</taxon>
        <taxon>Streptophyta</taxon>
        <taxon>Embryophyta</taxon>
        <taxon>Tracheophyta</taxon>
        <taxon>Spermatophyta</taxon>
        <taxon>Magnoliopsida</taxon>
        <taxon>eudicotyledons</taxon>
        <taxon>Gunneridae</taxon>
        <taxon>Pentapetalae</taxon>
        <taxon>rosids</taxon>
        <taxon>fabids</taxon>
        <taxon>Fabales</taxon>
        <taxon>Fabaceae</taxon>
        <taxon>Papilionoideae</taxon>
        <taxon>50 kb inversion clade</taxon>
        <taxon>NPAAA clade</taxon>
        <taxon>indigoferoid/millettioid clade</taxon>
        <taxon>Phaseoleae</taxon>
        <taxon>Canavalia</taxon>
    </lineage>
</organism>
<feature type="chain" id="PRO_5042956576" description="Secreted protein" evidence="1">
    <location>
        <begin position="26"/>
        <end position="89"/>
    </location>
</feature>
<protein>
    <recommendedName>
        <fullName evidence="4">Secreted protein</fullName>
    </recommendedName>
</protein>
<sequence length="89" mass="10057">MFVFQQGWLDFLFLLLLKDSNFVTQKKLKVLQLDDCERRQHVGASIQIPLSCACHEKKEWAHGEGDVVQISTSWASTHPNGREGSTTAV</sequence>
<evidence type="ECO:0000256" key="1">
    <source>
        <dbReference type="SAM" id="SignalP"/>
    </source>
</evidence>
<dbReference type="AlphaFoldDB" id="A0AAN9MB43"/>
<evidence type="ECO:0000313" key="3">
    <source>
        <dbReference type="Proteomes" id="UP001367508"/>
    </source>
</evidence>
<keyword evidence="1" id="KW-0732">Signal</keyword>